<evidence type="ECO:0000256" key="1">
    <source>
        <dbReference type="SAM" id="MobiDB-lite"/>
    </source>
</evidence>
<protein>
    <submittedName>
        <fullName evidence="2">Uncharacterized protein</fullName>
    </submittedName>
</protein>
<dbReference type="AlphaFoldDB" id="D1ZZF7"/>
<evidence type="ECO:0000313" key="2">
    <source>
        <dbReference type="EMBL" id="EFA01859.1"/>
    </source>
</evidence>
<organism evidence="2 3">
    <name type="scientific">Tribolium castaneum</name>
    <name type="common">Red flour beetle</name>
    <dbReference type="NCBI Taxonomy" id="7070"/>
    <lineage>
        <taxon>Eukaryota</taxon>
        <taxon>Metazoa</taxon>
        <taxon>Ecdysozoa</taxon>
        <taxon>Arthropoda</taxon>
        <taxon>Hexapoda</taxon>
        <taxon>Insecta</taxon>
        <taxon>Pterygota</taxon>
        <taxon>Neoptera</taxon>
        <taxon>Endopterygota</taxon>
        <taxon>Coleoptera</taxon>
        <taxon>Polyphaga</taxon>
        <taxon>Cucujiformia</taxon>
        <taxon>Tenebrionidae</taxon>
        <taxon>Tenebrionidae incertae sedis</taxon>
        <taxon>Tribolium</taxon>
    </lineage>
</organism>
<reference evidence="2 3" key="2">
    <citation type="journal article" date="2010" name="Nucleic Acids Res.">
        <title>BeetleBase in 2010: revisions to provide comprehensive genomic information for Tribolium castaneum.</title>
        <authorList>
            <person name="Kim H.S."/>
            <person name="Murphy T."/>
            <person name="Xia J."/>
            <person name="Caragea D."/>
            <person name="Park Y."/>
            <person name="Beeman R.W."/>
            <person name="Lorenzen M.D."/>
            <person name="Butcher S."/>
            <person name="Manak J.R."/>
            <person name="Brown S.J."/>
        </authorList>
    </citation>
    <scope>GENOME REANNOTATION</scope>
    <source>
        <strain evidence="2 3">Georgia GA2</strain>
    </source>
</reference>
<reference evidence="2 3" key="1">
    <citation type="journal article" date="2008" name="Nature">
        <title>The genome of the model beetle and pest Tribolium castaneum.</title>
        <authorList>
            <consortium name="Tribolium Genome Sequencing Consortium"/>
            <person name="Richards S."/>
            <person name="Gibbs R.A."/>
            <person name="Weinstock G.M."/>
            <person name="Brown S.J."/>
            <person name="Denell R."/>
            <person name="Beeman R.W."/>
            <person name="Gibbs R."/>
            <person name="Beeman R.W."/>
            <person name="Brown S.J."/>
            <person name="Bucher G."/>
            <person name="Friedrich M."/>
            <person name="Grimmelikhuijzen C.J."/>
            <person name="Klingler M."/>
            <person name="Lorenzen M."/>
            <person name="Richards S."/>
            <person name="Roth S."/>
            <person name="Schroder R."/>
            <person name="Tautz D."/>
            <person name="Zdobnov E.M."/>
            <person name="Muzny D."/>
            <person name="Gibbs R.A."/>
            <person name="Weinstock G.M."/>
            <person name="Attaway T."/>
            <person name="Bell S."/>
            <person name="Buhay C.J."/>
            <person name="Chandrabose M.N."/>
            <person name="Chavez D."/>
            <person name="Clerk-Blankenburg K.P."/>
            <person name="Cree A."/>
            <person name="Dao M."/>
            <person name="Davis C."/>
            <person name="Chacko J."/>
            <person name="Dinh H."/>
            <person name="Dugan-Rocha S."/>
            <person name="Fowler G."/>
            <person name="Garner T.T."/>
            <person name="Garnes J."/>
            <person name="Gnirke A."/>
            <person name="Hawes A."/>
            <person name="Hernandez J."/>
            <person name="Hines S."/>
            <person name="Holder M."/>
            <person name="Hume J."/>
            <person name="Jhangiani S.N."/>
            <person name="Joshi V."/>
            <person name="Khan Z.M."/>
            <person name="Jackson L."/>
            <person name="Kovar C."/>
            <person name="Kowis A."/>
            <person name="Lee S."/>
            <person name="Lewis L.R."/>
            <person name="Margolis J."/>
            <person name="Morgan M."/>
            <person name="Nazareth L.V."/>
            <person name="Nguyen N."/>
            <person name="Okwuonu G."/>
            <person name="Parker D."/>
            <person name="Richards S."/>
            <person name="Ruiz S.J."/>
            <person name="Santibanez J."/>
            <person name="Savard J."/>
            <person name="Scherer S.E."/>
            <person name="Schneider B."/>
            <person name="Sodergren E."/>
            <person name="Tautz D."/>
            <person name="Vattahil S."/>
            <person name="Villasana D."/>
            <person name="White C.S."/>
            <person name="Wright R."/>
            <person name="Park Y."/>
            <person name="Beeman R.W."/>
            <person name="Lord J."/>
            <person name="Oppert B."/>
            <person name="Lorenzen M."/>
            <person name="Brown S."/>
            <person name="Wang L."/>
            <person name="Savard J."/>
            <person name="Tautz D."/>
            <person name="Richards S."/>
            <person name="Weinstock G."/>
            <person name="Gibbs R.A."/>
            <person name="Liu Y."/>
            <person name="Worley K."/>
            <person name="Weinstock G."/>
            <person name="Elsik C.G."/>
            <person name="Reese J.T."/>
            <person name="Elhaik E."/>
            <person name="Landan G."/>
            <person name="Graur D."/>
            <person name="Arensburger P."/>
            <person name="Atkinson P."/>
            <person name="Beeman R.W."/>
            <person name="Beidler J."/>
            <person name="Brown S.J."/>
            <person name="Demuth J.P."/>
            <person name="Drury D.W."/>
            <person name="Du Y.Z."/>
            <person name="Fujiwara H."/>
            <person name="Lorenzen M."/>
            <person name="Maselli V."/>
            <person name="Osanai M."/>
            <person name="Park Y."/>
            <person name="Robertson H.M."/>
            <person name="Tu Z."/>
            <person name="Wang J.J."/>
            <person name="Wang S."/>
            <person name="Richards S."/>
            <person name="Song H."/>
            <person name="Zhang L."/>
            <person name="Sodergren E."/>
            <person name="Werner D."/>
            <person name="Stanke M."/>
            <person name="Morgenstern B."/>
            <person name="Solovyev V."/>
            <person name="Kosarev P."/>
            <person name="Brown G."/>
            <person name="Chen H.C."/>
            <person name="Ermolaeva O."/>
            <person name="Hlavina W."/>
            <person name="Kapustin Y."/>
            <person name="Kiryutin B."/>
            <person name="Kitts P."/>
            <person name="Maglott D."/>
            <person name="Pruitt K."/>
            <person name="Sapojnikov V."/>
            <person name="Souvorov A."/>
            <person name="Mackey A.J."/>
            <person name="Waterhouse R.M."/>
            <person name="Wyder S."/>
            <person name="Zdobnov E.M."/>
            <person name="Zdobnov E.M."/>
            <person name="Wyder S."/>
            <person name="Kriventseva E.V."/>
            <person name="Kadowaki T."/>
            <person name="Bork P."/>
            <person name="Aranda M."/>
            <person name="Bao R."/>
            <person name="Beermann A."/>
            <person name="Berns N."/>
            <person name="Bolognesi R."/>
            <person name="Bonneton F."/>
            <person name="Bopp D."/>
            <person name="Brown S.J."/>
            <person name="Bucher G."/>
            <person name="Butts T."/>
            <person name="Chaumot A."/>
            <person name="Denell R.E."/>
            <person name="Ferrier D.E."/>
            <person name="Friedrich M."/>
            <person name="Gordon C.M."/>
            <person name="Jindra M."/>
            <person name="Klingler M."/>
            <person name="Lan Q."/>
            <person name="Lattorff H.M."/>
            <person name="Laudet V."/>
            <person name="von Levetsow C."/>
            <person name="Liu Z."/>
            <person name="Lutz R."/>
            <person name="Lynch J.A."/>
            <person name="da Fonseca R.N."/>
            <person name="Posnien N."/>
            <person name="Reuter R."/>
            <person name="Roth S."/>
            <person name="Savard J."/>
            <person name="Schinko J.B."/>
            <person name="Schmitt C."/>
            <person name="Schoppmeier M."/>
            <person name="Schroder R."/>
            <person name="Shippy T.D."/>
            <person name="Simonnet F."/>
            <person name="Marques-Souza H."/>
            <person name="Tautz D."/>
            <person name="Tomoyasu Y."/>
            <person name="Trauner J."/>
            <person name="Van der Zee M."/>
            <person name="Vervoort M."/>
            <person name="Wittkopp N."/>
            <person name="Wimmer E.A."/>
            <person name="Yang X."/>
            <person name="Jones A.K."/>
            <person name="Sattelle D.B."/>
            <person name="Ebert P.R."/>
            <person name="Nelson D."/>
            <person name="Scott J.G."/>
            <person name="Beeman R.W."/>
            <person name="Muthukrishnan S."/>
            <person name="Kramer K.J."/>
            <person name="Arakane Y."/>
            <person name="Beeman R.W."/>
            <person name="Zhu Q."/>
            <person name="Hogenkamp D."/>
            <person name="Dixit R."/>
            <person name="Oppert B."/>
            <person name="Jiang H."/>
            <person name="Zou Z."/>
            <person name="Marshall J."/>
            <person name="Elpidina E."/>
            <person name="Vinokurov K."/>
            <person name="Oppert C."/>
            <person name="Zou Z."/>
            <person name="Evans J."/>
            <person name="Lu Z."/>
            <person name="Zhao P."/>
            <person name="Sumathipala N."/>
            <person name="Altincicek B."/>
            <person name="Vilcinskas A."/>
            <person name="Williams M."/>
            <person name="Hultmark D."/>
            <person name="Hetru C."/>
            <person name="Jiang H."/>
            <person name="Grimmelikhuijzen C.J."/>
            <person name="Hauser F."/>
            <person name="Cazzamali G."/>
            <person name="Williamson M."/>
            <person name="Park Y."/>
            <person name="Li B."/>
            <person name="Tanaka Y."/>
            <person name="Predel R."/>
            <person name="Neupert S."/>
            <person name="Schachtner J."/>
            <person name="Verleyen P."/>
            <person name="Raible F."/>
            <person name="Bork P."/>
            <person name="Friedrich M."/>
            <person name="Walden K.K."/>
            <person name="Robertson H.M."/>
            <person name="Angeli S."/>
            <person name="Foret S."/>
            <person name="Bucher G."/>
            <person name="Schuetz S."/>
            <person name="Maleszka R."/>
            <person name="Wimmer E.A."/>
            <person name="Beeman R.W."/>
            <person name="Lorenzen M."/>
            <person name="Tomoyasu Y."/>
            <person name="Miller S.C."/>
            <person name="Grossmann D."/>
            <person name="Bucher G."/>
        </authorList>
    </citation>
    <scope>NUCLEOTIDE SEQUENCE [LARGE SCALE GENOMIC DNA]</scope>
    <source>
        <strain evidence="2 3">Georgia GA2</strain>
    </source>
</reference>
<proteinExistence type="predicted"/>
<evidence type="ECO:0000313" key="3">
    <source>
        <dbReference type="Proteomes" id="UP000007266"/>
    </source>
</evidence>
<gene>
    <name evidence="2" type="primary">GLEAN_07462</name>
    <name evidence="2" type="ORF">TcasGA2_TC007462</name>
</gene>
<feature type="region of interest" description="Disordered" evidence="1">
    <location>
        <begin position="46"/>
        <end position="69"/>
    </location>
</feature>
<keyword evidence="3" id="KW-1185">Reference proteome</keyword>
<accession>D1ZZF7</accession>
<dbReference type="EMBL" id="KQ971338">
    <property type="protein sequence ID" value="EFA01859.1"/>
    <property type="molecule type" value="Genomic_DNA"/>
</dbReference>
<name>D1ZZF7_TRICA</name>
<dbReference type="InParanoid" id="D1ZZF7"/>
<dbReference type="Proteomes" id="UP000007266">
    <property type="component" value="Linkage group 4"/>
</dbReference>
<sequence>MNVHPNTCLTCARRTHRLQELSSTGVSKGRNRIVYWSVAHGMELRQTPVGAPTRGGATPDKRTTNAKSPIIPPTILPIIQIIRTSLAIFAHLRKI</sequence>
<dbReference type="HOGENOM" id="CLU_2375519_0_0_1"/>